<evidence type="ECO:0000256" key="1">
    <source>
        <dbReference type="ARBA" id="ARBA00004328"/>
    </source>
</evidence>
<sequence>MATEAKTIKDKFSQLESDRGTYSAHLDELVDNLMPFRQNYNRRETGAKKLEKILDSTGVHGLLLFAAGIMGKMTNAGSDWFDITTEIDELSAINEVKLWLDKLKRAYINIFNKSNFYAQLHECYIDIGGFGMGPFSCLEHPRTLCYFKAISPIETYISDNRYGEVDTVYRLFTMTARQMVQQWGEAKLSDSVQVAAKDKPFTTFEIIHGIYPRNDRQPGKEDKVNKPIASCYIERNSVTLLSESGFEDMPIMIPRFFIASGEVYGRGPGMLALPDVKMLNRMESDILKAGQKKLSPPLLVPDDGFMGPLKLIPNGLNFFRSDRRSTMQDNIGAFPVPDDLGYAEEKLKQKRDQIRSIFYNDMLQTFHDAQMTATEVLKLAEERLQLLGPFQGRMNSELYNPTFDRIFGIMLRNGAMPAPPEIMMGQSLKINYINPLSKVQRTTEADGIARTFAFLAPLHQAGLPVMDNLDIDGAIRDFAEISGFPSKRINSTDIIEQTRKARAEQQAVEAKAAQAAQIAEIATKAVPALSKGAEPNSLVSALMGAGGEESGGLAQ</sequence>
<dbReference type="Pfam" id="PF12236">
    <property type="entry name" value="Head-tail_con"/>
    <property type="match status" value="1"/>
</dbReference>
<dbReference type="InterPro" id="IPR020991">
    <property type="entry name" value="Connector_podovirus"/>
</dbReference>
<dbReference type="EMBL" id="PFFY01000087">
    <property type="protein sequence ID" value="PIW33936.1"/>
    <property type="molecule type" value="Genomic_DNA"/>
</dbReference>
<dbReference type="AlphaFoldDB" id="A0A2M7GZL8"/>
<name>A0A2M7GZL8_9BACT</name>
<protein>
    <recommendedName>
        <fullName evidence="6">Phage tail protein</fullName>
    </recommendedName>
</protein>
<comment type="caution">
    <text evidence="4">The sequence shown here is derived from an EMBL/GenBank/DDBJ whole genome shotgun (WGS) entry which is preliminary data.</text>
</comment>
<evidence type="ECO:0000313" key="5">
    <source>
        <dbReference type="Proteomes" id="UP000230025"/>
    </source>
</evidence>
<evidence type="ECO:0008006" key="6">
    <source>
        <dbReference type="Google" id="ProtNLM"/>
    </source>
</evidence>
<gene>
    <name evidence="4" type="ORF">COW28_01930</name>
</gene>
<proteinExistence type="predicted"/>
<reference evidence="5" key="1">
    <citation type="submission" date="2017-09" db="EMBL/GenBank/DDBJ databases">
        <title>Depth-based differentiation of microbial function through sediment-hosted aquifers and enrichment of novel symbionts in the deep terrestrial subsurface.</title>
        <authorList>
            <person name="Probst A.J."/>
            <person name="Ladd B."/>
            <person name="Jarett J.K."/>
            <person name="Geller-Mcgrath D.E."/>
            <person name="Sieber C.M.K."/>
            <person name="Emerson J.B."/>
            <person name="Anantharaman K."/>
            <person name="Thomas B.C."/>
            <person name="Malmstrom R."/>
            <person name="Stieglmeier M."/>
            <person name="Klingl A."/>
            <person name="Woyke T."/>
            <person name="Ryan C.M."/>
            <person name="Banfield J.F."/>
        </authorList>
    </citation>
    <scope>NUCLEOTIDE SEQUENCE [LARGE SCALE GENOMIC DNA]</scope>
</reference>
<keyword evidence="2" id="KW-1188">Viral release from host cell</keyword>
<evidence type="ECO:0000313" key="4">
    <source>
        <dbReference type="EMBL" id="PIW33936.1"/>
    </source>
</evidence>
<evidence type="ECO:0000256" key="3">
    <source>
        <dbReference type="ARBA" id="ARBA00023219"/>
    </source>
</evidence>
<organism evidence="4 5">
    <name type="scientific">bacterium (Candidatus Ratteibacteria) CG15_BIG_FIL_POST_REV_8_21_14_020_41_12</name>
    <dbReference type="NCBI Taxonomy" id="2014291"/>
    <lineage>
        <taxon>Bacteria</taxon>
        <taxon>Candidatus Ratteibacteria</taxon>
    </lineage>
</organism>
<evidence type="ECO:0000256" key="2">
    <source>
        <dbReference type="ARBA" id="ARBA00022612"/>
    </source>
</evidence>
<keyword evidence="3" id="KW-0231">Viral genome packaging</keyword>
<comment type="subcellular location">
    <subcellularLocation>
        <location evidence="1">Virion</location>
    </subcellularLocation>
</comment>
<dbReference type="Proteomes" id="UP000230025">
    <property type="component" value="Unassembled WGS sequence"/>
</dbReference>
<accession>A0A2M7GZL8</accession>